<evidence type="ECO:0000256" key="1">
    <source>
        <dbReference type="SAM" id="Phobius"/>
    </source>
</evidence>
<keyword evidence="1" id="KW-0472">Membrane</keyword>
<feature type="transmembrane region" description="Helical" evidence="1">
    <location>
        <begin position="38"/>
        <end position="63"/>
    </location>
</feature>
<protein>
    <submittedName>
        <fullName evidence="2">Uncharacterized protein</fullName>
    </submittedName>
</protein>
<keyword evidence="1" id="KW-0812">Transmembrane</keyword>
<dbReference type="Proteomes" id="UP000263268">
    <property type="component" value="Unassembled WGS sequence"/>
</dbReference>
<gene>
    <name evidence="2" type="ORF">DHV22_01405</name>
</gene>
<evidence type="ECO:0000313" key="3">
    <source>
        <dbReference type="Proteomes" id="UP000263268"/>
    </source>
</evidence>
<dbReference type="AlphaFoldDB" id="A0A3D6BN59"/>
<feature type="non-terminal residue" evidence="2">
    <location>
        <position position="1"/>
    </location>
</feature>
<sequence>RCKNKKHPLPKESLNKKLSTSIKGVPMSKDIKNNKYKLLLFLFFLIFNFWNPLANVDFFFIYYNKYLL</sequence>
<organism evidence="2 3">
    <name type="scientific">Xanthomarina gelatinilytica</name>
    <dbReference type="NCBI Taxonomy" id="1137281"/>
    <lineage>
        <taxon>Bacteria</taxon>
        <taxon>Pseudomonadati</taxon>
        <taxon>Bacteroidota</taxon>
        <taxon>Flavobacteriia</taxon>
        <taxon>Flavobacteriales</taxon>
        <taxon>Flavobacteriaceae</taxon>
        <taxon>Xanthomarina</taxon>
    </lineage>
</organism>
<comment type="caution">
    <text evidence="2">The sequence shown here is derived from an EMBL/GenBank/DDBJ whole genome shotgun (WGS) entry which is preliminary data.</text>
</comment>
<dbReference type="EMBL" id="DPRK01000020">
    <property type="protein sequence ID" value="HCY80344.1"/>
    <property type="molecule type" value="Genomic_DNA"/>
</dbReference>
<evidence type="ECO:0000313" key="2">
    <source>
        <dbReference type="EMBL" id="HCY80344.1"/>
    </source>
</evidence>
<keyword evidence="1" id="KW-1133">Transmembrane helix</keyword>
<name>A0A3D6BN59_9FLAO</name>
<accession>A0A3D6BN59</accession>
<reference evidence="2 3" key="1">
    <citation type="journal article" date="2018" name="Nat. Biotechnol.">
        <title>A standardized bacterial taxonomy based on genome phylogeny substantially revises the tree of life.</title>
        <authorList>
            <person name="Parks D.H."/>
            <person name="Chuvochina M."/>
            <person name="Waite D.W."/>
            <person name="Rinke C."/>
            <person name="Skarshewski A."/>
            <person name="Chaumeil P.A."/>
            <person name="Hugenholtz P."/>
        </authorList>
    </citation>
    <scope>NUCLEOTIDE SEQUENCE [LARGE SCALE GENOMIC DNA]</scope>
    <source>
        <strain evidence="2">UBA10227</strain>
    </source>
</reference>
<proteinExistence type="predicted"/>